<dbReference type="EMBL" id="VSSQ01113001">
    <property type="protein sequence ID" value="MPN49601.1"/>
    <property type="molecule type" value="Genomic_DNA"/>
</dbReference>
<name>A0A645IE46_9ZZZZ</name>
<reference evidence="1" key="1">
    <citation type="submission" date="2019-08" db="EMBL/GenBank/DDBJ databases">
        <authorList>
            <person name="Kucharzyk K."/>
            <person name="Murdoch R.W."/>
            <person name="Higgins S."/>
            <person name="Loffler F."/>
        </authorList>
    </citation>
    <scope>NUCLEOTIDE SEQUENCE</scope>
</reference>
<sequence>MIQRTLYFLQQGFDAGSLACRYLYDRTAGHLREPLSVDADALLFQQVLHVQGKQKRSPQFGKLGGQVEAAFQVGGIDDVDDKVGLFIQDIAS</sequence>
<gene>
    <name evidence="1" type="ORF">SDC9_197223</name>
</gene>
<dbReference type="AlphaFoldDB" id="A0A645IE46"/>
<accession>A0A645IE46</accession>
<comment type="caution">
    <text evidence="1">The sequence shown here is derived from an EMBL/GenBank/DDBJ whole genome shotgun (WGS) entry which is preliminary data.</text>
</comment>
<proteinExistence type="predicted"/>
<protein>
    <submittedName>
        <fullName evidence="1">Uncharacterized protein</fullName>
    </submittedName>
</protein>
<evidence type="ECO:0000313" key="1">
    <source>
        <dbReference type="EMBL" id="MPN49601.1"/>
    </source>
</evidence>
<organism evidence="1">
    <name type="scientific">bioreactor metagenome</name>
    <dbReference type="NCBI Taxonomy" id="1076179"/>
    <lineage>
        <taxon>unclassified sequences</taxon>
        <taxon>metagenomes</taxon>
        <taxon>ecological metagenomes</taxon>
    </lineage>
</organism>